<keyword evidence="2" id="KW-1185">Reference proteome</keyword>
<sequence length="351" mass="40323">MIPVLREIDVVHKVISSDLQDILQALKKSSALLDFLREVVDDDLRNLIDAVEEHSEQYVMESTVSDLIEIKRFFNPVLKGIFRKSLYFNTTGTVPRANQVLFCRKDTTYDEISLLLSRCLQKQTIWATDQSLFAIANIELLPSEVQFSLHNEIRRLSKHLKGYTFLLCLICRGHENHPFLDQFSDMLSRPTPLSDIKLKQFLVEHLSHVKVITSDVPGLGKSEFIQRKSIAEKKRPMCIHISGSFNRLSIIEEMIKVNLKNYHVLHLDIGVVSDPVELDLFLFEMIVLRYASAGSTTYALPYNTIFIEIANTIEDELGDSLPTVTCFAREHLQWNDYNDLRASSEINSQHK</sequence>
<accession>A0A8S3S531</accession>
<dbReference type="InterPro" id="IPR031248">
    <property type="entry name" value="RNF213"/>
</dbReference>
<comment type="caution">
    <text evidence="1">The sequence shown here is derived from an EMBL/GenBank/DDBJ whole genome shotgun (WGS) entry which is preliminary data.</text>
</comment>
<dbReference type="PANTHER" id="PTHR22605">
    <property type="entry name" value="RZ-TYPE DOMAIN-CONTAINING PROTEIN"/>
    <property type="match status" value="1"/>
</dbReference>
<proteinExistence type="predicted"/>
<dbReference type="Proteomes" id="UP000683360">
    <property type="component" value="Unassembled WGS sequence"/>
</dbReference>
<keyword evidence="1" id="KW-0012">Acyltransferase</keyword>
<keyword evidence="1" id="KW-0808">Transferase</keyword>
<gene>
    <name evidence="1" type="ORF">MEDL_27411</name>
</gene>
<reference evidence="1" key="1">
    <citation type="submission" date="2021-03" db="EMBL/GenBank/DDBJ databases">
        <authorList>
            <person name="Bekaert M."/>
        </authorList>
    </citation>
    <scope>NUCLEOTIDE SEQUENCE</scope>
</reference>
<dbReference type="EC" id="2.3.2.27" evidence="1"/>
<name>A0A8S3S531_MYTED</name>
<dbReference type="GO" id="GO:0061630">
    <property type="term" value="F:ubiquitin protein ligase activity"/>
    <property type="evidence" value="ECO:0007669"/>
    <property type="project" value="UniProtKB-EC"/>
</dbReference>
<dbReference type="GO" id="GO:0016887">
    <property type="term" value="F:ATP hydrolysis activity"/>
    <property type="evidence" value="ECO:0007669"/>
    <property type="project" value="InterPro"/>
</dbReference>
<dbReference type="EMBL" id="CAJPWZ010001355">
    <property type="protein sequence ID" value="CAG2213494.1"/>
    <property type="molecule type" value="Genomic_DNA"/>
</dbReference>
<organism evidence="1 2">
    <name type="scientific">Mytilus edulis</name>
    <name type="common">Blue mussel</name>
    <dbReference type="NCBI Taxonomy" id="6550"/>
    <lineage>
        <taxon>Eukaryota</taxon>
        <taxon>Metazoa</taxon>
        <taxon>Spiralia</taxon>
        <taxon>Lophotrochozoa</taxon>
        <taxon>Mollusca</taxon>
        <taxon>Bivalvia</taxon>
        <taxon>Autobranchia</taxon>
        <taxon>Pteriomorphia</taxon>
        <taxon>Mytilida</taxon>
        <taxon>Mytiloidea</taxon>
        <taxon>Mytilidae</taxon>
        <taxon>Mytilinae</taxon>
        <taxon>Mytilus</taxon>
    </lineage>
</organism>
<dbReference type="PANTHER" id="PTHR22605:SF1">
    <property type="entry name" value="RZ-TYPE DOMAIN-CONTAINING PROTEIN"/>
    <property type="match status" value="1"/>
</dbReference>
<dbReference type="OrthoDB" id="2424973at2759"/>
<evidence type="ECO:0000313" key="1">
    <source>
        <dbReference type="EMBL" id="CAG2213494.1"/>
    </source>
</evidence>
<evidence type="ECO:0000313" key="2">
    <source>
        <dbReference type="Proteomes" id="UP000683360"/>
    </source>
</evidence>
<dbReference type="AlphaFoldDB" id="A0A8S3S531"/>
<protein>
    <submittedName>
        <fullName evidence="1">RNF213</fullName>
        <ecNumber evidence="1">2.3.2.27</ecNumber>
    </submittedName>
</protein>